<evidence type="ECO:0000256" key="1">
    <source>
        <dbReference type="SAM" id="MobiDB-lite"/>
    </source>
</evidence>
<reference evidence="3 4" key="1">
    <citation type="submission" date="2019-12" db="EMBL/GenBank/DDBJ databases">
        <title>Whole genome sequencing of endophytic Actinobacterium Micromonospora sp. MPMI6T.</title>
        <authorList>
            <person name="Evv R."/>
            <person name="Podile A.R."/>
        </authorList>
    </citation>
    <scope>NUCLEOTIDE SEQUENCE [LARGE SCALE GENOMIC DNA]</scope>
    <source>
        <strain evidence="3 4">MPMI6</strain>
    </source>
</reference>
<protein>
    <submittedName>
        <fullName evidence="3">DUF397 domain-containing protein</fullName>
    </submittedName>
</protein>
<keyword evidence="4" id="KW-1185">Reference proteome</keyword>
<gene>
    <name evidence="3" type="ORF">GSF22_32415</name>
</gene>
<organism evidence="3 4">
    <name type="scientific">Micromonospora echinofusca</name>
    <dbReference type="NCBI Taxonomy" id="47858"/>
    <lineage>
        <taxon>Bacteria</taxon>
        <taxon>Bacillati</taxon>
        <taxon>Actinomycetota</taxon>
        <taxon>Actinomycetes</taxon>
        <taxon>Micromonosporales</taxon>
        <taxon>Micromonosporaceae</taxon>
        <taxon>Micromonospora</taxon>
    </lineage>
</organism>
<name>A0ABS3W237_MICEH</name>
<proteinExistence type="predicted"/>
<dbReference type="RefSeq" id="WP_208817737.1">
    <property type="nucleotide sequence ID" value="NZ_WVUH01000549.1"/>
</dbReference>
<feature type="domain" description="DUF397" evidence="2">
    <location>
        <begin position="10"/>
        <end position="60"/>
    </location>
</feature>
<evidence type="ECO:0000313" key="3">
    <source>
        <dbReference type="EMBL" id="MBO4210663.1"/>
    </source>
</evidence>
<accession>A0ABS3W237</accession>
<feature type="region of interest" description="Disordered" evidence="1">
    <location>
        <begin position="1"/>
        <end position="22"/>
    </location>
</feature>
<dbReference type="EMBL" id="WVUH01000549">
    <property type="protein sequence ID" value="MBO4210663.1"/>
    <property type="molecule type" value="Genomic_DNA"/>
</dbReference>
<dbReference type="InterPro" id="IPR007278">
    <property type="entry name" value="DUF397"/>
</dbReference>
<feature type="compositionally biased region" description="Polar residues" evidence="1">
    <location>
        <begin position="12"/>
        <end position="21"/>
    </location>
</feature>
<dbReference type="Proteomes" id="UP000823521">
    <property type="component" value="Unassembled WGS sequence"/>
</dbReference>
<evidence type="ECO:0000259" key="2">
    <source>
        <dbReference type="Pfam" id="PF04149"/>
    </source>
</evidence>
<dbReference type="Pfam" id="PF04149">
    <property type="entry name" value="DUF397"/>
    <property type="match status" value="1"/>
</dbReference>
<evidence type="ECO:0000313" key="4">
    <source>
        <dbReference type="Proteomes" id="UP000823521"/>
    </source>
</evidence>
<comment type="caution">
    <text evidence="3">The sequence shown here is derived from an EMBL/GenBank/DDBJ whole genome shotgun (WGS) entry which is preliminary data.</text>
</comment>
<sequence length="67" mass="6979">MIPHDPVPGAWRTSSRSSGNGNCVEVAAGSTAVAVRDSKDRGGPVLAFPAASWRSFLAGLDRLTTPR</sequence>